<comment type="caution">
    <text evidence="2">The sequence shown here is derived from an EMBL/GenBank/DDBJ whole genome shotgun (WGS) entry which is preliminary data.</text>
</comment>
<dbReference type="AlphaFoldDB" id="A0A841JXW7"/>
<dbReference type="SUPFAM" id="SSF141371">
    <property type="entry name" value="PilZ domain-like"/>
    <property type="match status" value="1"/>
</dbReference>
<dbReference type="Pfam" id="PF07238">
    <property type="entry name" value="PilZ"/>
    <property type="match status" value="1"/>
</dbReference>
<dbReference type="Proteomes" id="UP000538666">
    <property type="component" value="Unassembled WGS sequence"/>
</dbReference>
<protein>
    <recommendedName>
        <fullName evidence="1">PilZ domain-containing protein</fullName>
    </recommendedName>
</protein>
<evidence type="ECO:0000313" key="3">
    <source>
        <dbReference type="Proteomes" id="UP000538666"/>
    </source>
</evidence>
<organism evidence="2 3">
    <name type="scientific">Silvibacterium bohemicum</name>
    <dbReference type="NCBI Taxonomy" id="1577686"/>
    <lineage>
        <taxon>Bacteria</taxon>
        <taxon>Pseudomonadati</taxon>
        <taxon>Acidobacteriota</taxon>
        <taxon>Terriglobia</taxon>
        <taxon>Terriglobales</taxon>
        <taxon>Acidobacteriaceae</taxon>
        <taxon>Silvibacterium</taxon>
    </lineage>
</organism>
<dbReference type="RefSeq" id="WP_050061628.1">
    <property type="nucleotide sequence ID" value="NZ_JACHEK010000006.1"/>
</dbReference>
<feature type="domain" description="PilZ" evidence="1">
    <location>
        <begin position="12"/>
        <end position="102"/>
    </location>
</feature>
<evidence type="ECO:0000259" key="1">
    <source>
        <dbReference type="Pfam" id="PF07238"/>
    </source>
</evidence>
<reference evidence="2 3" key="1">
    <citation type="submission" date="2020-08" db="EMBL/GenBank/DDBJ databases">
        <title>Genomic Encyclopedia of Type Strains, Phase IV (KMG-IV): sequencing the most valuable type-strain genomes for metagenomic binning, comparative biology and taxonomic classification.</title>
        <authorList>
            <person name="Goeker M."/>
        </authorList>
    </citation>
    <scope>NUCLEOTIDE SEQUENCE [LARGE SCALE GENOMIC DNA]</scope>
    <source>
        <strain evidence="2 3">DSM 103733</strain>
    </source>
</reference>
<dbReference type="Gene3D" id="2.40.10.220">
    <property type="entry name" value="predicted glycosyltransferase like domains"/>
    <property type="match status" value="1"/>
</dbReference>
<dbReference type="OrthoDB" id="122570at2"/>
<sequence length="113" mass="12198">MDATLTHERALQRRAAVRYKLRLPVIFHWNDGAEHTGEGFTVDVALDGAFILSSKCPPMGSNVRIEILFPSPDGNTGEKRIESSGTVTRTVGEADSRGFGIQGVLDDALTGNI</sequence>
<dbReference type="GO" id="GO:0035438">
    <property type="term" value="F:cyclic-di-GMP binding"/>
    <property type="evidence" value="ECO:0007669"/>
    <property type="project" value="InterPro"/>
</dbReference>
<dbReference type="InterPro" id="IPR009875">
    <property type="entry name" value="PilZ_domain"/>
</dbReference>
<gene>
    <name evidence="2" type="ORF">HNQ77_003225</name>
</gene>
<evidence type="ECO:0000313" key="2">
    <source>
        <dbReference type="EMBL" id="MBB6145267.1"/>
    </source>
</evidence>
<dbReference type="EMBL" id="JACHEK010000006">
    <property type="protein sequence ID" value="MBB6145267.1"/>
    <property type="molecule type" value="Genomic_DNA"/>
</dbReference>
<accession>A0A841JXW7</accession>
<keyword evidence="3" id="KW-1185">Reference proteome</keyword>
<name>A0A841JXW7_9BACT</name>
<proteinExistence type="predicted"/>